<reference evidence="2 3" key="1">
    <citation type="journal article" date="2018" name="Front. Plant Sci.">
        <title>Red Clover (Trifolium pratense) and Zigzag Clover (T. medium) - A Picture of Genomic Similarities and Differences.</title>
        <authorList>
            <person name="Dluhosova J."/>
            <person name="Istvanek J."/>
            <person name="Nedelnik J."/>
            <person name="Repkova J."/>
        </authorList>
    </citation>
    <scope>NUCLEOTIDE SEQUENCE [LARGE SCALE GENOMIC DNA]</scope>
    <source>
        <strain evidence="3">cv. 10/8</strain>
        <tissue evidence="2">Leaf</tissue>
    </source>
</reference>
<organism evidence="2 3">
    <name type="scientific">Trifolium medium</name>
    <dbReference type="NCBI Taxonomy" id="97028"/>
    <lineage>
        <taxon>Eukaryota</taxon>
        <taxon>Viridiplantae</taxon>
        <taxon>Streptophyta</taxon>
        <taxon>Embryophyta</taxon>
        <taxon>Tracheophyta</taxon>
        <taxon>Spermatophyta</taxon>
        <taxon>Magnoliopsida</taxon>
        <taxon>eudicotyledons</taxon>
        <taxon>Gunneridae</taxon>
        <taxon>Pentapetalae</taxon>
        <taxon>rosids</taxon>
        <taxon>fabids</taxon>
        <taxon>Fabales</taxon>
        <taxon>Fabaceae</taxon>
        <taxon>Papilionoideae</taxon>
        <taxon>50 kb inversion clade</taxon>
        <taxon>NPAAA clade</taxon>
        <taxon>Hologalegina</taxon>
        <taxon>IRL clade</taxon>
        <taxon>Trifolieae</taxon>
        <taxon>Trifolium</taxon>
    </lineage>
</organism>
<protein>
    <submittedName>
        <fullName evidence="2">Ty1/copia-element polyprotein</fullName>
    </submittedName>
</protein>
<dbReference type="InterPro" id="IPR013103">
    <property type="entry name" value="RVT_2"/>
</dbReference>
<evidence type="ECO:0000259" key="1">
    <source>
        <dbReference type="Pfam" id="PF07727"/>
    </source>
</evidence>
<keyword evidence="3" id="KW-1185">Reference proteome</keyword>
<evidence type="ECO:0000313" key="3">
    <source>
        <dbReference type="Proteomes" id="UP000265520"/>
    </source>
</evidence>
<evidence type="ECO:0000313" key="2">
    <source>
        <dbReference type="EMBL" id="MCI50163.1"/>
    </source>
</evidence>
<dbReference type="EMBL" id="LXQA010412322">
    <property type="protein sequence ID" value="MCI50163.1"/>
    <property type="molecule type" value="Genomic_DNA"/>
</dbReference>
<proteinExistence type="predicted"/>
<comment type="caution">
    <text evidence="2">The sequence shown here is derived from an EMBL/GenBank/DDBJ whole genome shotgun (WGS) entry which is preliminary data.</text>
</comment>
<dbReference type="Proteomes" id="UP000265520">
    <property type="component" value="Unassembled WGS sequence"/>
</dbReference>
<name>A0A392SMP8_9FABA</name>
<dbReference type="Pfam" id="PF07727">
    <property type="entry name" value="RVT_2"/>
    <property type="match status" value="1"/>
</dbReference>
<sequence length="89" mass="9978">MVTVRIVLAVAAAKRWELHQMDVHNAFLHGDLKEEVFMKPPPGFQPSQLGMVCKLRKSLYGLKQVVRYLKGNPGQGVLLDSNSDLQLYG</sequence>
<feature type="non-terminal residue" evidence="2">
    <location>
        <position position="89"/>
    </location>
</feature>
<dbReference type="AlphaFoldDB" id="A0A392SMP8"/>
<feature type="domain" description="Reverse transcriptase Ty1/copia-type" evidence="1">
    <location>
        <begin position="3"/>
        <end position="66"/>
    </location>
</feature>
<accession>A0A392SMP8</accession>